<dbReference type="Gene3D" id="3.30.450.20">
    <property type="entry name" value="PAS domain"/>
    <property type="match status" value="1"/>
</dbReference>
<keyword evidence="3" id="KW-0238">DNA-binding</keyword>
<protein>
    <recommendedName>
        <fullName evidence="6">PAS domain-containing protein</fullName>
    </recommendedName>
</protein>
<dbReference type="PROSITE" id="PS50112">
    <property type="entry name" value="PAS"/>
    <property type="match status" value="1"/>
</dbReference>
<dbReference type="InterPro" id="IPR035965">
    <property type="entry name" value="PAS-like_dom_sf"/>
</dbReference>
<dbReference type="GO" id="GO:0005634">
    <property type="term" value="C:nucleus"/>
    <property type="evidence" value="ECO:0007669"/>
    <property type="project" value="UniProtKB-SubCell"/>
</dbReference>
<name>R7TK82_CAPTE</name>
<dbReference type="EMBL" id="AMQN01012531">
    <property type="status" value="NOT_ANNOTATED_CDS"/>
    <property type="molecule type" value="Genomic_DNA"/>
</dbReference>
<reference evidence="9" key="1">
    <citation type="submission" date="2012-12" db="EMBL/GenBank/DDBJ databases">
        <authorList>
            <person name="Hellsten U."/>
            <person name="Grimwood J."/>
            <person name="Chapman J.A."/>
            <person name="Shapiro H."/>
            <person name="Aerts A."/>
            <person name="Otillar R.P."/>
            <person name="Terry A.Y."/>
            <person name="Boore J.L."/>
            <person name="Simakov O."/>
            <person name="Marletaz F."/>
            <person name="Cho S.-J."/>
            <person name="Edsinger-Gonzales E."/>
            <person name="Havlak P."/>
            <person name="Kuo D.-H."/>
            <person name="Larsson T."/>
            <person name="Lv J."/>
            <person name="Arendt D."/>
            <person name="Savage R."/>
            <person name="Osoegawa K."/>
            <person name="de Jong P."/>
            <person name="Lindberg D.R."/>
            <person name="Seaver E.C."/>
            <person name="Weisblat D.A."/>
            <person name="Putnam N.H."/>
            <person name="Grigoriev I.V."/>
            <person name="Rokhsar D.S."/>
        </authorList>
    </citation>
    <scope>NUCLEOTIDE SEQUENCE</scope>
    <source>
        <strain evidence="9">I ESC-2004</strain>
    </source>
</reference>
<dbReference type="OMA" id="ANPHTER"/>
<accession>R7TK82</accession>
<evidence type="ECO:0000313" key="8">
    <source>
        <dbReference type="EnsemblMetazoa" id="CapteP107169"/>
    </source>
</evidence>
<dbReference type="EnsemblMetazoa" id="CapteT107169">
    <property type="protein sequence ID" value="CapteP107169"/>
    <property type="gene ID" value="CapteG107169"/>
</dbReference>
<evidence type="ECO:0000256" key="1">
    <source>
        <dbReference type="ARBA" id="ARBA00004123"/>
    </source>
</evidence>
<dbReference type="HOGENOM" id="CLU_2225695_0_0_1"/>
<evidence type="ECO:0000256" key="4">
    <source>
        <dbReference type="ARBA" id="ARBA00023163"/>
    </source>
</evidence>
<dbReference type="PANTHER" id="PTHR23043">
    <property type="entry name" value="HYPOXIA-INDUCIBLE FACTOR 1 ALPHA"/>
    <property type="match status" value="1"/>
</dbReference>
<dbReference type="EMBL" id="KB309584">
    <property type="protein sequence ID" value="ELT93887.1"/>
    <property type="molecule type" value="Genomic_DNA"/>
</dbReference>
<dbReference type="InterPro" id="IPR013655">
    <property type="entry name" value="PAS_fold_3"/>
</dbReference>
<organism evidence="7">
    <name type="scientific">Capitella teleta</name>
    <name type="common">Polychaete worm</name>
    <dbReference type="NCBI Taxonomy" id="283909"/>
    <lineage>
        <taxon>Eukaryota</taxon>
        <taxon>Metazoa</taxon>
        <taxon>Spiralia</taxon>
        <taxon>Lophotrochozoa</taxon>
        <taxon>Annelida</taxon>
        <taxon>Polychaeta</taxon>
        <taxon>Sedentaria</taxon>
        <taxon>Scolecida</taxon>
        <taxon>Capitellidae</taxon>
        <taxon>Capitella</taxon>
    </lineage>
</organism>
<evidence type="ECO:0000259" key="6">
    <source>
        <dbReference type="PROSITE" id="PS50112"/>
    </source>
</evidence>
<dbReference type="AlphaFoldDB" id="R7TK82"/>
<dbReference type="Proteomes" id="UP000014760">
    <property type="component" value="Unassembled WGS sequence"/>
</dbReference>
<dbReference type="STRING" id="283909.R7TK82"/>
<reference evidence="7 9" key="2">
    <citation type="journal article" date="2013" name="Nature">
        <title>Insights into bilaterian evolution from three spiralian genomes.</title>
        <authorList>
            <person name="Simakov O."/>
            <person name="Marletaz F."/>
            <person name="Cho S.J."/>
            <person name="Edsinger-Gonzales E."/>
            <person name="Havlak P."/>
            <person name="Hellsten U."/>
            <person name="Kuo D.H."/>
            <person name="Larsson T."/>
            <person name="Lv J."/>
            <person name="Arendt D."/>
            <person name="Savage R."/>
            <person name="Osoegawa K."/>
            <person name="de Jong P."/>
            <person name="Grimwood J."/>
            <person name="Chapman J.A."/>
            <person name="Shapiro H."/>
            <person name="Aerts A."/>
            <person name="Otillar R.P."/>
            <person name="Terry A.Y."/>
            <person name="Boore J.L."/>
            <person name="Grigoriev I.V."/>
            <person name="Lindberg D.R."/>
            <person name="Seaver E.C."/>
            <person name="Weisblat D.A."/>
            <person name="Putnam N.H."/>
            <person name="Rokhsar D.S."/>
        </authorList>
    </citation>
    <scope>NUCLEOTIDE SEQUENCE</scope>
    <source>
        <strain evidence="7 9">I ESC-2004</strain>
    </source>
</reference>
<feature type="domain" description="PAS" evidence="6">
    <location>
        <begin position="1"/>
        <end position="62"/>
    </location>
</feature>
<comment type="subcellular location">
    <subcellularLocation>
        <location evidence="1">Nucleus</location>
    </subcellularLocation>
</comment>
<evidence type="ECO:0000256" key="3">
    <source>
        <dbReference type="ARBA" id="ARBA00023125"/>
    </source>
</evidence>
<dbReference type="CDD" id="cd00130">
    <property type="entry name" value="PAS"/>
    <property type="match status" value="1"/>
</dbReference>
<dbReference type="GO" id="GO:0000977">
    <property type="term" value="F:RNA polymerase II transcription regulatory region sequence-specific DNA binding"/>
    <property type="evidence" value="ECO:0007669"/>
    <property type="project" value="TreeGrafter"/>
</dbReference>
<evidence type="ECO:0000313" key="7">
    <source>
        <dbReference type="EMBL" id="ELT93887.1"/>
    </source>
</evidence>
<keyword evidence="2" id="KW-0805">Transcription regulation</keyword>
<evidence type="ECO:0000256" key="5">
    <source>
        <dbReference type="ARBA" id="ARBA00023242"/>
    </source>
</evidence>
<dbReference type="OrthoDB" id="6021714at2759"/>
<evidence type="ECO:0000256" key="2">
    <source>
        <dbReference type="ARBA" id="ARBA00023015"/>
    </source>
</evidence>
<dbReference type="InterPro" id="IPR000014">
    <property type="entry name" value="PAS"/>
</dbReference>
<dbReference type="NCBIfam" id="TIGR00229">
    <property type="entry name" value="sensory_box"/>
    <property type="match status" value="1"/>
</dbReference>
<dbReference type="Pfam" id="PF08447">
    <property type="entry name" value="PAS_3"/>
    <property type="match status" value="1"/>
</dbReference>
<proteinExistence type="predicted"/>
<evidence type="ECO:0000313" key="9">
    <source>
        <dbReference type="Proteomes" id="UP000014760"/>
    </source>
</evidence>
<keyword evidence="4" id="KW-0804">Transcription</keyword>
<reference evidence="8" key="3">
    <citation type="submission" date="2015-06" db="UniProtKB">
        <authorList>
            <consortium name="EnsemblMetazoa"/>
        </authorList>
    </citation>
    <scope>IDENTIFICATION</scope>
</reference>
<sequence length="106" mass="12217">MDGNMFMSRHNLDMTFTFCDTRILTLVGYEPDELIGKTAYHFHNPLDADKIKGCHSNLIHKGTSVSKYYRFLGKTGEWVWMQTRATIIFSAGNRPQYVVCMNYVIG</sequence>
<dbReference type="SUPFAM" id="SSF55785">
    <property type="entry name" value="PYP-like sensor domain (PAS domain)"/>
    <property type="match status" value="1"/>
</dbReference>
<dbReference type="GO" id="GO:0000981">
    <property type="term" value="F:DNA-binding transcription factor activity, RNA polymerase II-specific"/>
    <property type="evidence" value="ECO:0007669"/>
    <property type="project" value="TreeGrafter"/>
</dbReference>
<keyword evidence="9" id="KW-1185">Reference proteome</keyword>
<keyword evidence="5" id="KW-0539">Nucleus</keyword>
<gene>
    <name evidence="7" type="ORF">CAPTEDRAFT_107169</name>
</gene>
<dbReference type="PANTHER" id="PTHR23043:SF40">
    <property type="match status" value="1"/>
</dbReference>
<dbReference type="EMBL" id="AMQN01012530">
    <property type="status" value="NOT_ANNOTATED_CDS"/>
    <property type="molecule type" value="Genomic_DNA"/>
</dbReference>